<name>A0A4Q7LB70_9BURK</name>
<dbReference type="Proteomes" id="UP000293433">
    <property type="component" value="Unassembled WGS sequence"/>
</dbReference>
<feature type="chain" id="PRO_5021024541" description="DUF4810 domain-containing protein" evidence="2">
    <location>
        <begin position="26"/>
        <end position="123"/>
    </location>
</feature>
<evidence type="ECO:0000313" key="4">
    <source>
        <dbReference type="Proteomes" id="UP000293433"/>
    </source>
</evidence>
<protein>
    <recommendedName>
        <fullName evidence="5">DUF4810 domain-containing protein</fullName>
    </recommendedName>
</protein>
<accession>A0A4Q7LB70</accession>
<feature type="region of interest" description="Disordered" evidence="1">
    <location>
        <begin position="46"/>
        <end position="70"/>
    </location>
</feature>
<dbReference type="EMBL" id="SGWV01000012">
    <property type="protein sequence ID" value="RZS47397.1"/>
    <property type="molecule type" value="Genomic_DNA"/>
</dbReference>
<dbReference type="RefSeq" id="WP_130483428.1">
    <property type="nucleotide sequence ID" value="NZ_SGWV01000012.1"/>
</dbReference>
<proteinExistence type="predicted"/>
<evidence type="ECO:0000256" key="2">
    <source>
        <dbReference type="SAM" id="SignalP"/>
    </source>
</evidence>
<gene>
    <name evidence="3" type="ORF">EV685_3600</name>
</gene>
<dbReference type="PIRSF" id="PIRSF020555">
    <property type="entry name" value="UCP020555"/>
    <property type="match status" value="1"/>
</dbReference>
<evidence type="ECO:0000313" key="3">
    <source>
        <dbReference type="EMBL" id="RZS47397.1"/>
    </source>
</evidence>
<dbReference type="OrthoDB" id="9800218at2"/>
<evidence type="ECO:0008006" key="5">
    <source>
        <dbReference type="Google" id="ProtNLM"/>
    </source>
</evidence>
<keyword evidence="2" id="KW-0732">Signal</keyword>
<reference evidence="3 4" key="1">
    <citation type="submission" date="2019-02" db="EMBL/GenBank/DDBJ databases">
        <title>Genomic Encyclopedia of Type Strains, Phase IV (KMG-IV): sequencing the most valuable type-strain genomes for metagenomic binning, comparative biology and taxonomic classification.</title>
        <authorList>
            <person name="Goeker M."/>
        </authorList>
    </citation>
    <scope>NUCLEOTIDE SEQUENCE [LARGE SCALE GENOMIC DNA]</scope>
    <source>
        <strain evidence="3 4">DSM 10617</strain>
    </source>
</reference>
<sequence length="123" mass="13250">MTPKTHRPAMGLLVVLALLTGCAQAPKPLYDWGSYPTQVYSHLKGDGSGPAAQVGELEADARKAESRGGKLPPGFRAHLGMLYLSLGQDDLALQQWQAEMASFPESAHFVEFLLAKGRTGDKK</sequence>
<evidence type="ECO:0000256" key="1">
    <source>
        <dbReference type="SAM" id="MobiDB-lite"/>
    </source>
</evidence>
<keyword evidence="4" id="KW-1185">Reference proteome</keyword>
<feature type="signal peptide" evidence="2">
    <location>
        <begin position="1"/>
        <end position="25"/>
    </location>
</feature>
<feature type="compositionally biased region" description="Basic and acidic residues" evidence="1">
    <location>
        <begin position="59"/>
        <end position="68"/>
    </location>
</feature>
<organism evidence="3 4">
    <name type="scientific">Sphaerotilus mobilis</name>
    <dbReference type="NCBI Taxonomy" id="47994"/>
    <lineage>
        <taxon>Bacteria</taxon>
        <taxon>Pseudomonadati</taxon>
        <taxon>Pseudomonadota</taxon>
        <taxon>Betaproteobacteria</taxon>
        <taxon>Burkholderiales</taxon>
        <taxon>Sphaerotilaceae</taxon>
        <taxon>Sphaerotilus</taxon>
    </lineage>
</organism>
<dbReference type="AlphaFoldDB" id="A0A4Q7LB70"/>
<dbReference type="InterPro" id="IPR014508">
    <property type="entry name" value="UCP020555_TPR-like"/>
</dbReference>
<dbReference type="PROSITE" id="PS51257">
    <property type="entry name" value="PROKAR_LIPOPROTEIN"/>
    <property type="match status" value="1"/>
</dbReference>
<comment type="caution">
    <text evidence="3">The sequence shown here is derived from an EMBL/GenBank/DDBJ whole genome shotgun (WGS) entry which is preliminary data.</text>
</comment>
<dbReference type="Pfam" id="PF16068">
    <property type="entry name" value="DUF4810"/>
    <property type="match status" value="1"/>
</dbReference>